<dbReference type="InterPro" id="IPR036259">
    <property type="entry name" value="MFS_trans_sf"/>
</dbReference>
<dbReference type="GO" id="GO:0022857">
    <property type="term" value="F:transmembrane transporter activity"/>
    <property type="evidence" value="ECO:0007669"/>
    <property type="project" value="InterPro"/>
</dbReference>
<evidence type="ECO:0000313" key="3">
    <source>
        <dbReference type="Proteomes" id="UP000005237"/>
    </source>
</evidence>
<protein>
    <recommendedName>
        <fullName evidence="4">Major facilitator superfamily (MFS) profile domain-containing protein</fullName>
    </recommendedName>
</protein>
<keyword evidence="3" id="KW-1185">Reference proteome</keyword>
<feature type="transmembrane region" description="Helical" evidence="1">
    <location>
        <begin position="79"/>
        <end position="99"/>
    </location>
</feature>
<evidence type="ECO:0000313" key="2">
    <source>
        <dbReference type="EnsemblMetazoa" id="CJA05250.1"/>
    </source>
</evidence>
<dbReference type="GO" id="GO:0016020">
    <property type="term" value="C:membrane"/>
    <property type="evidence" value="ECO:0007669"/>
    <property type="project" value="TreeGrafter"/>
</dbReference>
<dbReference type="Pfam" id="PF07690">
    <property type="entry name" value="MFS_1"/>
    <property type="match status" value="1"/>
</dbReference>
<feature type="transmembrane region" description="Helical" evidence="1">
    <location>
        <begin position="173"/>
        <end position="193"/>
    </location>
</feature>
<sequence length="280" mass="31706">MPVSGVLCDSSFGWRSIYYVFGVVTAFFYLVFYFFYTDMPGMHKNVSEKELDQISHGKPENTKRESVPYWEICSDRCVLAAWLSFLGGNLAFITLLLYGPTYLREVLQFDVRSTGYINALPYVLCAIYKFVAGKVSDRVKFSDKTIYTVWLFSSIIGLAIGYLLMAWTSDRNVAFGAFTFAIVASGLIIMSTVKCLAIRCQQHCHFAVSAISFLSYCVQFISPLGVGLLCPDNTPEQWSRLFIIITVIMIITNAPFPWLTTQQSADYTKRKDTRFSAEKC</sequence>
<organism evidence="2 3">
    <name type="scientific">Caenorhabditis japonica</name>
    <dbReference type="NCBI Taxonomy" id="281687"/>
    <lineage>
        <taxon>Eukaryota</taxon>
        <taxon>Metazoa</taxon>
        <taxon>Ecdysozoa</taxon>
        <taxon>Nematoda</taxon>
        <taxon>Chromadorea</taxon>
        <taxon>Rhabditida</taxon>
        <taxon>Rhabditina</taxon>
        <taxon>Rhabditomorpha</taxon>
        <taxon>Rhabditoidea</taxon>
        <taxon>Rhabditidae</taxon>
        <taxon>Peloderinae</taxon>
        <taxon>Caenorhabditis</taxon>
    </lineage>
</organism>
<dbReference type="PANTHER" id="PTHR45757">
    <property type="entry name" value="PROTEIN CBG23364-RELATED"/>
    <property type="match status" value="1"/>
</dbReference>
<dbReference type="Gene3D" id="1.20.1250.20">
    <property type="entry name" value="MFS general substrate transporter like domains"/>
    <property type="match status" value="1"/>
</dbReference>
<keyword evidence="1" id="KW-1133">Transmembrane helix</keyword>
<dbReference type="SUPFAM" id="SSF103473">
    <property type="entry name" value="MFS general substrate transporter"/>
    <property type="match status" value="1"/>
</dbReference>
<dbReference type="InterPro" id="IPR011701">
    <property type="entry name" value="MFS"/>
</dbReference>
<reference evidence="2" key="2">
    <citation type="submission" date="2022-06" db="UniProtKB">
        <authorList>
            <consortium name="EnsemblMetazoa"/>
        </authorList>
    </citation>
    <scope>IDENTIFICATION</scope>
    <source>
        <strain evidence="2">DF5081</strain>
    </source>
</reference>
<feature type="transmembrane region" description="Helical" evidence="1">
    <location>
        <begin position="205"/>
        <end position="229"/>
    </location>
</feature>
<dbReference type="AlphaFoldDB" id="A0A8R1HPV9"/>
<feature type="transmembrane region" description="Helical" evidence="1">
    <location>
        <begin position="241"/>
        <end position="261"/>
    </location>
</feature>
<proteinExistence type="predicted"/>
<reference evidence="3" key="1">
    <citation type="submission" date="2010-08" db="EMBL/GenBank/DDBJ databases">
        <authorList>
            <consortium name="Caenorhabditis japonica Sequencing Consortium"/>
            <person name="Wilson R.K."/>
        </authorList>
    </citation>
    <scope>NUCLEOTIDE SEQUENCE [LARGE SCALE GENOMIC DNA]</scope>
    <source>
        <strain evidence="3">DF5081</strain>
    </source>
</reference>
<keyword evidence="1" id="KW-0812">Transmembrane</keyword>
<evidence type="ECO:0008006" key="4">
    <source>
        <dbReference type="Google" id="ProtNLM"/>
    </source>
</evidence>
<evidence type="ECO:0000256" key="1">
    <source>
        <dbReference type="SAM" id="Phobius"/>
    </source>
</evidence>
<feature type="transmembrane region" description="Helical" evidence="1">
    <location>
        <begin position="16"/>
        <end position="36"/>
    </location>
</feature>
<accession>A0A8R1HPV9</accession>
<feature type="transmembrane region" description="Helical" evidence="1">
    <location>
        <begin position="147"/>
        <end position="167"/>
    </location>
</feature>
<dbReference type="EnsemblMetazoa" id="CJA05250.1">
    <property type="protein sequence ID" value="CJA05250.1"/>
    <property type="gene ID" value="WBGene00124454"/>
</dbReference>
<name>A0A8R1HPV9_CAEJA</name>
<feature type="transmembrane region" description="Helical" evidence="1">
    <location>
        <begin position="119"/>
        <end position="135"/>
    </location>
</feature>
<keyword evidence="1" id="KW-0472">Membrane</keyword>
<dbReference type="PANTHER" id="PTHR45757:SF28">
    <property type="entry name" value="MAJOR FACILITATOR SUPERFAMILY (MFS) PROFILE DOMAIN-CONTAINING PROTEIN"/>
    <property type="match status" value="1"/>
</dbReference>
<dbReference type="Proteomes" id="UP000005237">
    <property type="component" value="Unassembled WGS sequence"/>
</dbReference>